<feature type="transmembrane region" description="Helical" evidence="6">
    <location>
        <begin position="444"/>
        <end position="461"/>
    </location>
</feature>
<dbReference type="EMBL" id="FMYV01000006">
    <property type="protein sequence ID" value="SDC66807.1"/>
    <property type="molecule type" value="Genomic_DNA"/>
</dbReference>
<dbReference type="InterPro" id="IPR051679">
    <property type="entry name" value="DASS-Related_Transporters"/>
</dbReference>
<dbReference type="Proteomes" id="UP000199322">
    <property type="component" value="Unassembled WGS sequence"/>
</dbReference>
<dbReference type="InterPro" id="IPR018385">
    <property type="entry name" value="C4_dicarb_anaerob_car-like"/>
</dbReference>
<evidence type="ECO:0000256" key="6">
    <source>
        <dbReference type="SAM" id="Phobius"/>
    </source>
</evidence>
<feature type="transmembrane region" description="Helical" evidence="6">
    <location>
        <begin position="203"/>
        <end position="223"/>
    </location>
</feature>
<comment type="subcellular location">
    <subcellularLocation>
        <location evidence="1">Cell membrane</location>
        <topology evidence="1">Multi-pass membrane protein</topology>
    </subcellularLocation>
</comment>
<keyword evidence="3 6" id="KW-0812">Transmembrane</keyword>
<organism evidence="7 8">
    <name type="scientific">Geotoga petraea</name>
    <dbReference type="NCBI Taxonomy" id="28234"/>
    <lineage>
        <taxon>Bacteria</taxon>
        <taxon>Thermotogati</taxon>
        <taxon>Thermotogota</taxon>
        <taxon>Thermotogae</taxon>
        <taxon>Petrotogales</taxon>
        <taxon>Petrotogaceae</taxon>
        <taxon>Geotoga</taxon>
    </lineage>
</organism>
<accession>A0A1G6NHR1</accession>
<feature type="transmembrane region" description="Helical" evidence="6">
    <location>
        <begin position="148"/>
        <end position="164"/>
    </location>
</feature>
<feature type="transmembrane region" description="Helical" evidence="6">
    <location>
        <begin position="412"/>
        <end position="432"/>
    </location>
</feature>
<proteinExistence type="predicted"/>
<keyword evidence="2" id="KW-1003">Cell membrane</keyword>
<dbReference type="Pfam" id="PF03606">
    <property type="entry name" value="DcuC"/>
    <property type="match status" value="1"/>
</dbReference>
<dbReference type="RefSeq" id="WP_091404406.1">
    <property type="nucleotide sequence ID" value="NZ_FMYV01000006.1"/>
</dbReference>
<feature type="transmembrane region" description="Helical" evidence="6">
    <location>
        <begin position="171"/>
        <end position="191"/>
    </location>
</feature>
<evidence type="ECO:0000256" key="3">
    <source>
        <dbReference type="ARBA" id="ARBA00022692"/>
    </source>
</evidence>
<dbReference type="GO" id="GO:0005886">
    <property type="term" value="C:plasma membrane"/>
    <property type="evidence" value="ECO:0007669"/>
    <property type="project" value="UniProtKB-SubCell"/>
</dbReference>
<feature type="transmembrane region" description="Helical" evidence="6">
    <location>
        <begin position="12"/>
        <end position="30"/>
    </location>
</feature>
<keyword evidence="5 6" id="KW-0472">Membrane</keyword>
<evidence type="ECO:0000256" key="2">
    <source>
        <dbReference type="ARBA" id="ARBA00022475"/>
    </source>
</evidence>
<keyword evidence="4 6" id="KW-1133">Transmembrane helix</keyword>
<evidence type="ECO:0000256" key="4">
    <source>
        <dbReference type="ARBA" id="ARBA00022989"/>
    </source>
</evidence>
<feature type="transmembrane region" description="Helical" evidence="6">
    <location>
        <begin position="351"/>
        <end position="371"/>
    </location>
</feature>
<keyword evidence="8" id="KW-1185">Reference proteome</keyword>
<evidence type="ECO:0000256" key="5">
    <source>
        <dbReference type="ARBA" id="ARBA00023136"/>
    </source>
</evidence>
<evidence type="ECO:0000256" key="1">
    <source>
        <dbReference type="ARBA" id="ARBA00004651"/>
    </source>
</evidence>
<feature type="transmembrane region" description="Helical" evidence="6">
    <location>
        <begin position="308"/>
        <end position="331"/>
    </location>
</feature>
<dbReference type="AlphaFoldDB" id="A0A1G6NHR1"/>
<dbReference type="PANTHER" id="PTHR43652">
    <property type="entry name" value="BASIC AMINO ACID ANTIPORTER YFCC-RELATED"/>
    <property type="match status" value="1"/>
</dbReference>
<feature type="transmembrane region" description="Helical" evidence="6">
    <location>
        <begin position="378"/>
        <end position="400"/>
    </location>
</feature>
<protein>
    <submittedName>
        <fullName evidence="7">Uncharacterized membrane protein YfcC, ion transporter superfamily</fullName>
    </submittedName>
</protein>
<feature type="transmembrane region" description="Helical" evidence="6">
    <location>
        <begin position="122"/>
        <end position="142"/>
    </location>
</feature>
<feature type="transmembrane region" description="Helical" evidence="6">
    <location>
        <begin position="252"/>
        <end position="270"/>
    </location>
</feature>
<feature type="transmembrane region" description="Helical" evidence="6">
    <location>
        <begin position="81"/>
        <end position="101"/>
    </location>
</feature>
<gene>
    <name evidence="7" type="ORF">SAMN04488588_1528</name>
</gene>
<dbReference type="PANTHER" id="PTHR43652:SF2">
    <property type="entry name" value="BASIC AMINO ACID ANTIPORTER YFCC-RELATED"/>
    <property type="match status" value="1"/>
</dbReference>
<reference evidence="7 8" key="1">
    <citation type="submission" date="2016-10" db="EMBL/GenBank/DDBJ databases">
        <authorList>
            <person name="de Groot N.N."/>
        </authorList>
    </citation>
    <scope>NUCLEOTIDE SEQUENCE [LARGE SCALE GENOMIC DNA]</scope>
    <source>
        <strain evidence="7 8">WG14</strain>
    </source>
</reference>
<sequence length="464" mass="50924">MKNSVEIGKKTFLISVLIIFSIMIISGVLTKTLPSGEYQREIVNGRDVIIENSYSEIDKPDYPVWRWFTAPIEVLWSSDSALIITIIVFILVVSGAIYVLNKNHVIEYIINNIVIRYKKQKYVLMSLVILVFMLFGALMGIFEEIVPLIPIMIMFSASLGWDKLTGLGMSLLAAGFGFSAAVANPFSLGVAQKIADVPVFSGIGFRLIIFATTYALLLGFMILHVRKNHSEAVVQEMETSHFDKNVSKASKVLASIIIILFVLILISGFTGFMSGLMLPVSGILFLIAGILSGLIIEKNILKVLKDFVLGMKDVLPGVLLILLAMSVKHIIMNGKILDTILFNAAEVISTSGPVVAVFLIYLLFFVMNLFIGSASAKAFLTMPIIVPLADLVGITRQTAVQAFVFGDGFSNLLYPTNAVLLISLGIAGVSFVKWFKFVWKIQAVIFLVSLIYLFIAVKIGYGPI</sequence>
<name>A0A1G6NHR1_9BACT</name>
<feature type="transmembrane region" description="Helical" evidence="6">
    <location>
        <begin position="276"/>
        <end position="296"/>
    </location>
</feature>
<evidence type="ECO:0000313" key="7">
    <source>
        <dbReference type="EMBL" id="SDC66807.1"/>
    </source>
</evidence>
<evidence type="ECO:0000313" key="8">
    <source>
        <dbReference type="Proteomes" id="UP000199322"/>
    </source>
</evidence>
<dbReference type="STRING" id="28234.SAMN04488588_1528"/>